<dbReference type="Pfam" id="PF00570">
    <property type="entry name" value="HRDC"/>
    <property type="match status" value="1"/>
</dbReference>
<dbReference type="SUPFAM" id="SSF53098">
    <property type="entry name" value="Ribonuclease H-like"/>
    <property type="match status" value="1"/>
</dbReference>
<dbReference type="Pfam" id="PF01612">
    <property type="entry name" value="DNA_pol_A_exo1"/>
    <property type="match status" value="1"/>
</dbReference>
<dbReference type="SMART" id="SM00474">
    <property type="entry name" value="35EXOc"/>
    <property type="match status" value="1"/>
</dbReference>
<keyword evidence="3" id="KW-0540">Nuclease</keyword>
<dbReference type="Gene3D" id="3.30.420.10">
    <property type="entry name" value="Ribonuclease H-like superfamily/Ribonuclease H"/>
    <property type="match status" value="1"/>
</dbReference>
<dbReference type="Pfam" id="PF18305">
    <property type="entry name" value="DNA_pol_A_exoN"/>
    <property type="match status" value="1"/>
</dbReference>
<dbReference type="InterPro" id="IPR012337">
    <property type="entry name" value="RNaseH-like_sf"/>
</dbReference>
<evidence type="ECO:0000259" key="2">
    <source>
        <dbReference type="PROSITE" id="PS50967"/>
    </source>
</evidence>
<dbReference type="GO" id="GO:0008408">
    <property type="term" value="F:3'-5' exonuclease activity"/>
    <property type="evidence" value="ECO:0007669"/>
    <property type="project" value="InterPro"/>
</dbReference>
<evidence type="ECO:0000313" key="3">
    <source>
        <dbReference type="EMBL" id="OBI05434.1"/>
    </source>
</evidence>
<dbReference type="Proteomes" id="UP000092207">
    <property type="component" value="Unassembled WGS sequence"/>
</dbReference>
<dbReference type="RefSeq" id="WP_067303894.1">
    <property type="nucleotide sequence ID" value="NZ_LZJY01000151.1"/>
</dbReference>
<feature type="compositionally biased region" description="Pro residues" evidence="1">
    <location>
        <begin position="343"/>
        <end position="354"/>
    </location>
</feature>
<dbReference type="CDD" id="cd06142">
    <property type="entry name" value="RNaseD_exo"/>
    <property type="match status" value="1"/>
</dbReference>
<name>A0A1A2VVS4_MYCSC</name>
<feature type="region of interest" description="Disordered" evidence="1">
    <location>
        <begin position="1"/>
        <end position="44"/>
    </location>
</feature>
<proteinExistence type="predicted"/>
<accession>A0A1A2VVS4</accession>
<reference evidence="3 4" key="1">
    <citation type="submission" date="2016-06" db="EMBL/GenBank/DDBJ databases">
        <authorList>
            <person name="Kjaerup R.B."/>
            <person name="Dalgaard T.S."/>
            <person name="Juul-Madsen H.R."/>
        </authorList>
    </citation>
    <scope>NUCLEOTIDE SEQUENCE [LARGE SCALE GENOMIC DNA]</scope>
    <source>
        <strain evidence="3 4">E2838</strain>
    </source>
</reference>
<dbReference type="InterPro" id="IPR044876">
    <property type="entry name" value="HRDC_dom_sf"/>
</dbReference>
<dbReference type="InterPro" id="IPR002121">
    <property type="entry name" value="HRDC_dom"/>
</dbReference>
<feature type="compositionally biased region" description="Basic and acidic residues" evidence="1">
    <location>
        <begin position="17"/>
        <end position="26"/>
    </location>
</feature>
<evidence type="ECO:0000256" key="1">
    <source>
        <dbReference type="SAM" id="MobiDB-lite"/>
    </source>
</evidence>
<sequence>MCEPEAPGPGSTAPDNTKPDNSKPDNSEPDNPEPQPTPLLHPAEGIPDLSVTVRQIQEAAKLLGRGRGPFAVDAERASGFRYSNRAYLIQIRRAGAGTVLIDPVSHGADPLEALRPVAEVLSEDEWILHSADQDLPCLAEVGLRPPALYDTELAGRLAGFERVNLATMVERLLGSGLAKGHGAADWSKRPLPEEWLNYAALDVELLIELRAAIAEVLAQQGKTDWAAEEFDYLRAVGSRDPSATARPDRWRRTSGIHRVRDQRALAAVRELWLTRDRIAQRRDIAPRRILPDSAIIEAALADPKTIEDLTALPVFGGRNQRRSAATWLGALEAARQTKNPPADAEPPNGPPPPARWSRRKPEAAARLEAARAALSRVSEEVHVPTENLVSPDLVRRLCWDWEPAPDPLDAVETFLRAGQARRWQRELVDPPLAQALQPPESTETGD</sequence>
<protein>
    <submittedName>
        <fullName evidence="3">3'-5' exonuclease</fullName>
    </submittedName>
</protein>
<evidence type="ECO:0000313" key="4">
    <source>
        <dbReference type="Proteomes" id="UP000092207"/>
    </source>
</evidence>
<keyword evidence="3" id="KW-0269">Exonuclease</keyword>
<feature type="region of interest" description="Disordered" evidence="1">
    <location>
        <begin position="335"/>
        <end position="362"/>
    </location>
</feature>
<dbReference type="GO" id="GO:0006139">
    <property type="term" value="P:nucleobase-containing compound metabolic process"/>
    <property type="evidence" value="ECO:0007669"/>
    <property type="project" value="InterPro"/>
</dbReference>
<dbReference type="SMART" id="SM00341">
    <property type="entry name" value="HRDC"/>
    <property type="match status" value="1"/>
</dbReference>
<dbReference type="InterPro" id="IPR002562">
    <property type="entry name" value="3'-5'_exonuclease_dom"/>
</dbReference>
<dbReference type="InterPro" id="IPR051086">
    <property type="entry name" value="RNase_D-like"/>
</dbReference>
<dbReference type="InterPro" id="IPR041605">
    <property type="entry name" value="Exo_C"/>
</dbReference>
<keyword evidence="3" id="KW-0378">Hydrolase</keyword>
<organism evidence="3 4">
    <name type="scientific">Mycobacterium scrofulaceum</name>
    <dbReference type="NCBI Taxonomy" id="1783"/>
    <lineage>
        <taxon>Bacteria</taxon>
        <taxon>Bacillati</taxon>
        <taxon>Actinomycetota</taxon>
        <taxon>Actinomycetes</taxon>
        <taxon>Mycobacteriales</taxon>
        <taxon>Mycobacteriaceae</taxon>
        <taxon>Mycobacterium</taxon>
    </lineage>
</organism>
<dbReference type="InterPro" id="IPR036397">
    <property type="entry name" value="RNaseH_sf"/>
</dbReference>
<dbReference type="InterPro" id="IPR010997">
    <property type="entry name" value="HRDC-like_sf"/>
</dbReference>
<dbReference type="PROSITE" id="PS50967">
    <property type="entry name" value="HRDC"/>
    <property type="match status" value="1"/>
</dbReference>
<dbReference type="GO" id="GO:0003676">
    <property type="term" value="F:nucleic acid binding"/>
    <property type="evidence" value="ECO:0007669"/>
    <property type="project" value="InterPro"/>
</dbReference>
<gene>
    <name evidence="3" type="ORF">A5679_13620</name>
</gene>
<dbReference type="AlphaFoldDB" id="A0A1A2VVS4"/>
<dbReference type="PANTHER" id="PTHR47649:SF1">
    <property type="entry name" value="RIBONUCLEASE D"/>
    <property type="match status" value="1"/>
</dbReference>
<dbReference type="GO" id="GO:0000166">
    <property type="term" value="F:nucleotide binding"/>
    <property type="evidence" value="ECO:0007669"/>
    <property type="project" value="InterPro"/>
</dbReference>
<dbReference type="PANTHER" id="PTHR47649">
    <property type="entry name" value="RIBONUCLEASE D"/>
    <property type="match status" value="1"/>
</dbReference>
<dbReference type="SUPFAM" id="SSF47819">
    <property type="entry name" value="HRDC-like"/>
    <property type="match status" value="1"/>
</dbReference>
<comment type="caution">
    <text evidence="3">The sequence shown here is derived from an EMBL/GenBank/DDBJ whole genome shotgun (WGS) entry which is preliminary data.</text>
</comment>
<dbReference type="EMBL" id="LZJY01000151">
    <property type="protein sequence ID" value="OBI05434.1"/>
    <property type="molecule type" value="Genomic_DNA"/>
</dbReference>
<feature type="domain" description="HRDC" evidence="2">
    <location>
        <begin position="261"/>
        <end position="341"/>
    </location>
</feature>
<dbReference type="Gene3D" id="1.10.150.80">
    <property type="entry name" value="HRDC domain"/>
    <property type="match status" value="2"/>
</dbReference>